<gene>
    <name evidence="8" type="ORF">RM445_14355</name>
</gene>
<evidence type="ECO:0000256" key="3">
    <source>
        <dbReference type="ARBA" id="ARBA00022729"/>
    </source>
</evidence>
<keyword evidence="3" id="KW-0732">Signal</keyword>
<dbReference type="PANTHER" id="PTHR43620">
    <property type="entry name" value="GLYCEROPHOSPHORYL DIESTER PHOSPHODIESTERASE"/>
    <property type="match status" value="1"/>
</dbReference>
<evidence type="ECO:0000259" key="7">
    <source>
        <dbReference type="PROSITE" id="PS51704"/>
    </source>
</evidence>
<keyword evidence="4" id="KW-0319">Glycerol metabolism</keyword>
<feature type="domain" description="GP-PDE" evidence="7">
    <location>
        <begin position="6"/>
        <end position="317"/>
    </location>
</feature>
<dbReference type="PROSITE" id="PS51704">
    <property type="entry name" value="GP_PDE"/>
    <property type="match status" value="1"/>
</dbReference>
<evidence type="ECO:0000256" key="5">
    <source>
        <dbReference type="ARBA" id="ARBA00022801"/>
    </source>
</evidence>
<accession>A0ABU2N9T8</accession>
<keyword evidence="5" id="KW-0378">Hydrolase</keyword>
<dbReference type="Pfam" id="PF03009">
    <property type="entry name" value="GDPD"/>
    <property type="match status" value="1"/>
</dbReference>
<evidence type="ECO:0000256" key="1">
    <source>
        <dbReference type="ARBA" id="ARBA00007277"/>
    </source>
</evidence>
<name>A0ABU2N9T8_9PSEU</name>
<reference evidence="9" key="1">
    <citation type="submission" date="2023-07" db="EMBL/GenBank/DDBJ databases">
        <title>30 novel species of actinomycetes from the DSMZ collection.</title>
        <authorList>
            <person name="Nouioui I."/>
        </authorList>
    </citation>
    <scope>NUCLEOTIDE SEQUENCE [LARGE SCALE GENOMIC DNA]</scope>
    <source>
        <strain evidence="9">DSM 45834</strain>
    </source>
</reference>
<dbReference type="PANTHER" id="PTHR43620:SF7">
    <property type="entry name" value="GLYCEROPHOSPHODIESTER PHOSPHODIESTERASE GDPD5-RELATED"/>
    <property type="match status" value="1"/>
</dbReference>
<evidence type="ECO:0000313" key="9">
    <source>
        <dbReference type="Proteomes" id="UP001183202"/>
    </source>
</evidence>
<dbReference type="InterPro" id="IPR030395">
    <property type="entry name" value="GP_PDE_dom"/>
</dbReference>
<proteinExistence type="inferred from homology"/>
<evidence type="ECO:0000256" key="4">
    <source>
        <dbReference type="ARBA" id="ARBA00022798"/>
    </source>
</evidence>
<dbReference type="EMBL" id="JAVREJ010000009">
    <property type="protein sequence ID" value="MDT0350711.1"/>
    <property type="molecule type" value="Genomic_DNA"/>
</dbReference>
<keyword evidence="9" id="KW-1185">Reference proteome</keyword>
<evidence type="ECO:0000256" key="2">
    <source>
        <dbReference type="ARBA" id="ARBA00012247"/>
    </source>
</evidence>
<dbReference type="RefSeq" id="WP_311556743.1">
    <property type="nucleotide sequence ID" value="NZ_JAVREJ010000009.1"/>
</dbReference>
<comment type="caution">
    <text evidence="8">The sequence shown here is derived from an EMBL/GenBank/DDBJ whole genome shotgun (WGS) entry which is preliminary data.</text>
</comment>
<dbReference type="Gene3D" id="3.20.20.190">
    <property type="entry name" value="Phosphatidylinositol (PI) phosphodiesterase"/>
    <property type="match status" value="1"/>
</dbReference>
<comment type="similarity">
    <text evidence="1">Belongs to the glycerophosphoryl diester phosphodiesterase family.</text>
</comment>
<evidence type="ECO:0000256" key="6">
    <source>
        <dbReference type="ARBA" id="ARBA00047512"/>
    </source>
</evidence>
<dbReference type="InterPro" id="IPR017946">
    <property type="entry name" value="PLC-like_Pdiesterase_TIM-brl"/>
</dbReference>
<protein>
    <recommendedName>
        <fullName evidence="2">glycerophosphodiester phosphodiesterase</fullName>
        <ecNumber evidence="2">3.1.4.46</ecNumber>
    </recommendedName>
</protein>
<comment type="catalytic activity">
    <reaction evidence="6">
        <text>a sn-glycero-3-phosphodiester + H2O = an alcohol + sn-glycerol 3-phosphate + H(+)</text>
        <dbReference type="Rhea" id="RHEA:12969"/>
        <dbReference type="ChEBI" id="CHEBI:15377"/>
        <dbReference type="ChEBI" id="CHEBI:15378"/>
        <dbReference type="ChEBI" id="CHEBI:30879"/>
        <dbReference type="ChEBI" id="CHEBI:57597"/>
        <dbReference type="ChEBI" id="CHEBI:83408"/>
        <dbReference type="EC" id="3.1.4.46"/>
    </reaction>
</comment>
<dbReference type="EC" id="3.1.4.46" evidence="2"/>
<evidence type="ECO:0000313" key="8">
    <source>
        <dbReference type="EMBL" id="MDT0350711.1"/>
    </source>
</evidence>
<organism evidence="8 9">
    <name type="scientific">Pseudonocardia charpentierae</name>
    <dbReference type="NCBI Taxonomy" id="3075545"/>
    <lineage>
        <taxon>Bacteria</taxon>
        <taxon>Bacillati</taxon>
        <taxon>Actinomycetota</taxon>
        <taxon>Actinomycetes</taxon>
        <taxon>Pseudonocardiales</taxon>
        <taxon>Pseudonocardiaceae</taxon>
        <taxon>Pseudonocardia</taxon>
    </lineage>
</organism>
<dbReference type="SUPFAM" id="SSF51695">
    <property type="entry name" value="PLC-like phosphodiesterases"/>
    <property type="match status" value="1"/>
</dbReference>
<sequence length="329" mass="35132">MTARRPLVIGHRGASGHRPEHTLASYELAARMGADHLEPDLVATADGVLVARHEPDLGASTDIATRPEFADRRTIRFVDGAPCTGWFVDDLTLAELRTLRVVERLPALRPANSRFDGHYPVPTFAEILGLRARMSAELGRAIGVYPETKSPGYFADRGIPLEPALVDALQGAGLDHPGAPVFVQSFDPASLRLLRSELRVPLVHLVDDDAPHLVARENLATIADYADAVGVHKSLVIPRTASGTLGEPGPLVADAHAAGLAVHAFTFRDENAFLPTDLRWGPGDAGRGDGLAECVAFFEAGVDGVFADHPDTAVAARALFSDQTMRLSS</sequence>
<dbReference type="Proteomes" id="UP001183202">
    <property type="component" value="Unassembled WGS sequence"/>
</dbReference>